<evidence type="ECO:0000313" key="2">
    <source>
        <dbReference type="Proteomes" id="UP000198620"/>
    </source>
</evidence>
<sequence>MRNSASTLIIPVENQVRELDAKLLLSCVAAERGFPVIIGSRAFVHFEVASLPRGVYLAKSMRSLSNSMFRILRMLGHEIVAWEEEALVHPPAETYFTLRLSPTTISNVSHVFAWGQENVDLLQQYPQLPANMPIHITGNPRGDILRPEMRPYFDTEVEKLRNLYGDFILINTNFTDVNPFIPNIGLFVPSKDGQKKSRRGQAGIGMSREFAEGLWEHKQAILEDFKRLIPALEQAFPHLTIVVRPHPSENFKVYNDIAAKCQRVKVSNEGNVIPWLLAAKTMVHNGCTTGLEAYALGVPAISYLSTFNEYYDYDFQGLPTKLSYQSFSFEELQTTLAGILNGELGMAGGEERKTLIDYYLAAQNGRLASERIVDILEDSGYGEKQPPASPVGTYVRGWALAKLKASVTNLNMRRPGPNRLSYHDHRFPGISIAEIEQKIARFGRLLNRFRTIRVQQHSKHLFRLHG</sequence>
<dbReference type="InterPro" id="IPR030906">
    <property type="entry name" value="Surf_polysacc"/>
</dbReference>
<dbReference type="Gene3D" id="3.40.50.12580">
    <property type="match status" value="1"/>
</dbReference>
<dbReference type="InterPro" id="IPR043148">
    <property type="entry name" value="TagF_C"/>
</dbReference>
<proteinExistence type="predicted"/>
<dbReference type="RefSeq" id="WP_090829069.1">
    <property type="nucleotide sequence ID" value="NZ_FOBH01000009.1"/>
</dbReference>
<dbReference type="EMBL" id="FOBH01000009">
    <property type="protein sequence ID" value="SEL35909.1"/>
    <property type="molecule type" value="Genomic_DNA"/>
</dbReference>
<dbReference type="SUPFAM" id="SSF53756">
    <property type="entry name" value="UDP-Glycosyltransferase/glycogen phosphorylase"/>
    <property type="match status" value="1"/>
</dbReference>
<dbReference type="AlphaFoldDB" id="A0A1H7PJY1"/>
<dbReference type="Proteomes" id="UP000198620">
    <property type="component" value="Unassembled WGS sequence"/>
</dbReference>
<keyword evidence="2" id="KW-1185">Reference proteome</keyword>
<protein>
    <submittedName>
        <fullName evidence="1">Surface carbohydrate biosynthesis protein</fullName>
    </submittedName>
</protein>
<accession>A0A1H7PJY1</accession>
<reference evidence="1 2" key="1">
    <citation type="submission" date="2016-10" db="EMBL/GenBank/DDBJ databases">
        <authorList>
            <person name="de Groot N.N."/>
        </authorList>
    </citation>
    <scope>NUCLEOTIDE SEQUENCE [LARGE SCALE GENOMIC DNA]</scope>
    <source>
        <strain evidence="1 2">Nv1</strain>
    </source>
</reference>
<name>A0A1H7PJY1_9PROT</name>
<dbReference type="STRING" id="1233.SAMN05216387_10953"/>
<organism evidence="1 2">
    <name type="scientific">Nitrosovibrio tenuis</name>
    <dbReference type="NCBI Taxonomy" id="1233"/>
    <lineage>
        <taxon>Bacteria</taxon>
        <taxon>Pseudomonadati</taxon>
        <taxon>Pseudomonadota</taxon>
        <taxon>Betaproteobacteria</taxon>
        <taxon>Nitrosomonadales</taxon>
        <taxon>Nitrosomonadaceae</taxon>
        <taxon>Nitrosovibrio</taxon>
    </lineage>
</organism>
<dbReference type="OrthoDB" id="5430637at2"/>
<evidence type="ECO:0000313" key="1">
    <source>
        <dbReference type="EMBL" id="SEL35909.1"/>
    </source>
</evidence>
<dbReference type="NCBIfam" id="TIGR04396">
    <property type="entry name" value="surf_polysacc"/>
    <property type="match status" value="1"/>
</dbReference>
<gene>
    <name evidence="1" type="ORF">SAMN05216387_10953</name>
</gene>